<sequence>MGAQENFRVILRFEIKEGVEAEFEKTWLDIADVITGHPANLGQWLLRSTQVGAPVYFVLSDWTSEPEFREFERSAEHLEHRVKLHPFRTGGSMETTTVVHALQAAGASR</sequence>
<dbReference type="SUPFAM" id="SSF54909">
    <property type="entry name" value="Dimeric alpha+beta barrel"/>
    <property type="match status" value="1"/>
</dbReference>
<dbReference type="Proteomes" id="UP000399805">
    <property type="component" value="Unassembled WGS sequence"/>
</dbReference>
<dbReference type="AlphaFoldDB" id="A0A6I8LUB7"/>
<dbReference type="Pfam" id="PF03992">
    <property type="entry name" value="ABM"/>
    <property type="match status" value="1"/>
</dbReference>
<evidence type="ECO:0000313" key="2">
    <source>
        <dbReference type="EMBL" id="VVJ20722.1"/>
    </source>
</evidence>
<dbReference type="InterPro" id="IPR011008">
    <property type="entry name" value="Dimeric_a/b-barrel"/>
</dbReference>
<gene>
    <name evidence="2" type="ORF">AA23TX_05743</name>
</gene>
<dbReference type="PROSITE" id="PS51725">
    <property type="entry name" value="ABM"/>
    <property type="match status" value="1"/>
</dbReference>
<dbReference type="Gene3D" id="3.30.70.100">
    <property type="match status" value="1"/>
</dbReference>
<accession>A0A6I8LUB7</accession>
<reference evidence="2 3" key="1">
    <citation type="submission" date="2019-09" db="EMBL/GenBank/DDBJ databases">
        <authorList>
            <person name="Leyn A S."/>
        </authorList>
    </citation>
    <scope>NUCLEOTIDE SEQUENCE [LARGE SCALE GENOMIC DNA]</scope>
    <source>
        <strain evidence="2">AA231_1</strain>
    </source>
</reference>
<name>A0A6I8LUB7_9PSEU</name>
<proteinExistence type="predicted"/>
<feature type="domain" description="ABM" evidence="1">
    <location>
        <begin position="7"/>
        <end position="99"/>
    </location>
</feature>
<protein>
    <submittedName>
        <fullName evidence="2">Polyketide hydroxylase WhiE VIII</fullName>
    </submittedName>
</protein>
<evidence type="ECO:0000259" key="1">
    <source>
        <dbReference type="PROSITE" id="PS51725"/>
    </source>
</evidence>
<evidence type="ECO:0000313" key="3">
    <source>
        <dbReference type="Proteomes" id="UP000399805"/>
    </source>
</evidence>
<dbReference type="RefSeq" id="WP_155545788.1">
    <property type="nucleotide sequence ID" value="NZ_CABVGP010000002.1"/>
</dbReference>
<keyword evidence="3" id="KW-1185">Reference proteome</keyword>
<dbReference type="InterPro" id="IPR007138">
    <property type="entry name" value="ABM_dom"/>
</dbReference>
<dbReference type="EMBL" id="CABVGP010000002">
    <property type="protein sequence ID" value="VVJ20722.1"/>
    <property type="molecule type" value="Genomic_DNA"/>
</dbReference>
<organism evidence="2 3">
    <name type="scientific">Amycolatopsis camponoti</name>
    <dbReference type="NCBI Taxonomy" id="2606593"/>
    <lineage>
        <taxon>Bacteria</taxon>
        <taxon>Bacillati</taxon>
        <taxon>Actinomycetota</taxon>
        <taxon>Actinomycetes</taxon>
        <taxon>Pseudonocardiales</taxon>
        <taxon>Pseudonocardiaceae</taxon>
        <taxon>Amycolatopsis</taxon>
    </lineage>
</organism>